<dbReference type="OrthoDB" id="258392at2759"/>
<dbReference type="EMBL" id="KN556624">
    <property type="protein sequence ID" value="KHJ88009.1"/>
    <property type="molecule type" value="Genomic_DNA"/>
</dbReference>
<protein>
    <submittedName>
        <fullName evidence="2">Histidine acid phosphatase</fullName>
    </submittedName>
</protein>
<comment type="similarity">
    <text evidence="1">Belongs to the histidine acid phosphatase family.</text>
</comment>
<dbReference type="InterPro" id="IPR050645">
    <property type="entry name" value="Histidine_acid_phosphatase"/>
</dbReference>
<evidence type="ECO:0000256" key="1">
    <source>
        <dbReference type="ARBA" id="ARBA00005375"/>
    </source>
</evidence>
<dbReference type="InterPro" id="IPR029033">
    <property type="entry name" value="His_PPase_superfam"/>
</dbReference>
<name>A0A0B1SSS8_OESDE</name>
<gene>
    <name evidence="2" type="ORF">OESDEN_12203</name>
</gene>
<dbReference type="Pfam" id="PF00328">
    <property type="entry name" value="His_Phos_2"/>
    <property type="match status" value="1"/>
</dbReference>
<evidence type="ECO:0000313" key="2">
    <source>
        <dbReference type="EMBL" id="KHJ88009.1"/>
    </source>
</evidence>
<evidence type="ECO:0000313" key="3">
    <source>
        <dbReference type="Proteomes" id="UP000053660"/>
    </source>
</evidence>
<accession>A0A0B1SSS8</accession>
<dbReference type="PANTHER" id="PTHR11567:SF209">
    <property type="entry name" value="INTESTINAL ACID PHOSPHATASE"/>
    <property type="match status" value="1"/>
</dbReference>
<proteinExistence type="inferred from homology"/>
<dbReference type="Gene3D" id="3.40.50.1240">
    <property type="entry name" value="Phosphoglycerate mutase-like"/>
    <property type="match status" value="1"/>
</dbReference>
<organism evidence="2 3">
    <name type="scientific">Oesophagostomum dentatum</name>
    <name type="common">Nodular worm</name>
    <dbReference type="NCBI Taxonomy" id="61180"/>
    <lineage>
        <taxon>Eukaryota</taxon>
        <taxon>Metazoa</taxon>
        <taxon>Ecdysozoa</taxon>
        <taxon>Nematoda</taxon>
        <taxon>Chromadorea</taxon>
        <taxon>Rhabditida</taxon>
        <taxon>Rhabditina</taxon>
        <taxon>Rhabditomorpha</taxon>
        <taxon>Strongyloidea</taxon>
        <taxon>Strongylidae</taxon>
        <taxon>Oesophagostomum</taxon>
    </lineage>
</organism>
<dbReference type="CDD" id="cd07061">
    <property type="entry name" value="HP_HAP_like"/>
    <property type="match status" value="1"/>
</dbReference>
<dbReference type="AlphaFoldDB" id="A0A0B1SSS8"/>
<keyword evidence="3" id="KW-1185">Reference proteome</keyword>
<reference evidence="2 3" key="1">
    <citation type="submission" date="2014-03" db="EMBL/GenBank/DDBJ databases">
        <title>Draft genome of the hookworm Oesophagostomum dentatum.</title>
        <authorList>
            <person name="Mitreva M."/>
        </authorList>
    </citation>
    <scope>NUCLEOTIDE SEQUENCE [LARGE SCALE GENOMIC DNA]</scope>
    <source>
        <strain evidence="2 3">OD-Hann</strain>
    </source>
</reference>
<dbReference type="PANTHER" id="PTHR11567">
    <property type="entry name" value="ACID PHOSPHATASE-RELATED"/>
    <property type="match status" value="1"/>
</dbReference>
<sequence>MYEFQIWRHGDRSPRKTFKTDPIKEEMWEFGGGGFSQLSPKGMQQHLTLGKKIRERYVDSGFLSKKYKAAEVYVRSSDYNRTIISAMSNMMGMYGYNNNASEKGIDYPEADGWPTGFVPIAVHTIDRRSDYVGRSIFLFLFYCRYINSHITKKGIKLNFDIQVLRRGYGQWWL</sequence>
<dbReference type="GO" id="GO:0016791">
    <property type="term" value="F:phosphatase activity"/>
    <property type="evidence" value="ECO:0007669"/>
    <property type="project" value="TreeGrafter"/>
</dbReference>
<dbReference type="SUPFAM" id="SSF53254">
    <property type="entry name" value="Phosphoglycerate mutase-like"/>
    <property type="match status" value="1"/>
</dbReference>
<dbReference type="InterPro" id="IPR000560">
    <property type="entry name" value="His_Pase_clade-2"/>
</dbReference>
<dbReference type="Proteomes" id="UP000053660">
    <property type="component" value="Unassembled WGS sequence"/>
</dbReference>